<dbReference type="AlphaFoldDB" id="A0A8D7ZYZ1"/>
<proteinExistence type="predicted"/>
<protein>
    <submittedName>
        <fullName evidence="2">(northern house mosquito) hypothetical protein</fullName>
    </submittedName>
</protein>
<reference evidence="2" key="1">
    <citation type="submission" date="2021-05" db="EMBL/GenBank/DDBJ databases">
        <authorList>
            <person name="Alioto T."/>
            <person name="Alioto T."/>
            <person name="Gomez Garrido J."/>
        </authorList>
    </citation>
    <scope>NUCLEOTIDE SEQUENCE</scope>
</reference>
<feature type="region of interest" description="Disordered" evidence="1">
    <location>
        <begin position="32"/>
        <end position="78"/>
    </location>
</feature>
<name>A0A8D7ZYZ1_CULPI</name>
<accession>A0A8D7ZYZ1</accession>
<organism evidence="2">
    <name type="scientific">Culex pipiens</name>
    <name type="common">House mosquito</name>
    <dbReference type="NCBI Taxonomy" id="7175"/>
    <lineage>
        <taxon>Eukaryota</taxon>
        <taxon>Metazoa</taxon>
        <taxon>Ecdysozoa</taxon>
        <taxon>Arthropoda</taxon>
        <taxon>Hexapoda</taxon>
        <taxon>Insecta</taxon>
        <taxon>Pterygota</taxon>
        <taxon>Neoptera</taxon>
        <taxon>Endopterygota</taxon>
        <taxon>Diptera</taxon>
        <taxon>Nematocera</taxon>
        <taxon>Culicoidea</taxon>
        <taxon>Culicidae</taxon>
        <taxon>Culicinae</taxon>
        <taxon>Culicini</taxon>
        <taxon>Culex</taxon>
        <taxon>Culex</taxon>
    </lineage>
</organism>
<feature type="compositionally biased region" description="Low complexity" evidence="1">
    <location>
        <begin position="108"/>
        <end position="123"/>
    </location>
</feature>
<sequence length="147" mass="15871">MRTGNARLHSLLDLVQPKRVLEWAQRRGQLFPGRSGLCPDAGEGEAPPVDQQLRTGRPYDQSAAGAADTPARAGKGAGAVPGLLHALHRLPAGQDAVGELAAVRLRPRAQQQPVQLEQPDQQPRAGPLRQCSRILPKCGLSIRNRYQ</sequence>
<feature type="region of interest" description="Disordered" evidence="1">
    <location>
        <begin position="108"/>
        <end position="128"/>
    </location>
</feature>
<feature type="compositionally biased region" description="Low complexity" evidence="1">
    <location>
        <begin position="63"/>
        <end position="73"/>
    </location>
</feature>
<dbReference type="EMBL" id="HBUE01008494">
    <property type="protein sequence ID" value="CAG6447159.1"/>
    <property type="molecule type" value="Transcribed_RNA"/>
</dbReference>
<evidence type="ECO:0000256" key="1">
    <source>
        <dbReference type="SAM" id="MobiDB-lite"/>
    </source>
</evidence>
<evidence type="ECO:0000313" key="2">
    <source>
        <dbReference type="EMBL" id="CAG6447159.1"/>
    </source>
</evidence>